<dbReference type="EMBL" id="KN556629">
    <property type="protein sequence ID" value="KHJ88006.1"/>
    <property type="molecule type" value="Genomic_DNA"/>
</dbReference>
<dbReference type="AlphaFoldDB" id="A0A0B1SVT3"/>
<protein>
    <submittedName>
        <fullName evidence="1">Uncharacterized protein</fullName>
    </submittedName>
</protein>
<accession>A0A0B1SVT3</accession>
<name>A0A0B1SVT3_OESDE</name>
<keyword evidence="2" id="KW-1185">Reference proteome</keyword>
<dbReference type="Proteomes" id="UP000053660">
    <property type="component" value="Unassembled WGS sequence"/>
</dbReference>
<evidence type="ECO:0000313" key="1">
    <source>
        <dbReference type="EMBL" id="KHJ88006.1"/>
    </source>
</evidence>
<gene>
    <name evidence="1" type="ORF">OESDEN_12205</name>
</gene>
<organism evidence="1 2">
    <name type="scientific">Oesophagostomum dentatum</name>
    <name type="common">Nodular worm</name>
    <dbReference type="NCBI Taxonomy" id="61180"/>
    <lineage>
        <taxon>Eukaryota</taxon>
        <taxon>Metazoa</taxon>
        <taxon>Ecdysozoa</taxon>
        <taxon>Nematoda</taxon>
        <taxon>Chromadorea</taxon>
        <taxon>Rhabditida</taxon>
        <taxon>Rhabditina</taxon>
        <taxon>Rhabditomorpha</taxon>
        <taxon>Strongyloidea</taxon>
        <taxon>Strongylidae</taxon>
        <taxon>Oesophagostomum</taxon>
    </lineage>
</organism>
<reference evidence="1 2" key="1">
    <citation type="submission" date="2014-03" db="EMBL/GenBank/DDBJ databases">
        <title>Draft genome of the hookworm Oesophagostomum dentatum.</title>
        <authorList>
            <person name="Mitreva M."/>
        </authorList>
    </citation>
    <scope>NUCLEOTIDE SEQUENCE [LARGE SCALE GENOMIC DNA]</scope>
    <source>
        <strain evidence="1 2">OD-Hann</strain>
    </source>
</reference>
<proteinExistence type="predicted"/>
<sequence length="69" mass="7681">MEVAFVPDRKHIRHKGDYSLEEEKVGKTYGDGFGIAEANCEPGSHIHGFVHWQLLDGGPTITANLYVQL</sequence>
<evidence type="ECO:0000313" key="2">
    <source>
        <dbReference type="Proteomes" id="UP000053660"/>
    </source>
</evidence>